<reference evidence="3" key="1">
    <citation type="submission" date="2013-09" db="EMBL/GenBank/DDBJ databases">
        <title>Corchorus olitorius genome sequencing.</title>
        <authorList>
            <person name="Alam M."/>
            <person name="Haque M.S."/>
            <person name="Islam M.S."/>
            <person name="Emdad E.M."/>
            <person name="Islam M.M."/>
            <person name="Ahmed B."/>
            <person name="Halim A."/>
            <person name="Hossen Q.M.M."/>
            <person name="Hossain M.Z."/>
            <person name="Ahmed R."/>
            <person name="Khan M.M."/>
            <person name="Islam R."/>
            <person name="Rashid M.M."/>
            <person name="Khan S.A."/>
            <person name="Rahman M.S."/>
            <person name="Alam M."/>
            <person name="Yahiya A.S."/>
            <person name="Khan M.S."/>
            <person name="Azam M.S."/>
            <person name="Haque T."/>
            <person name="Lashkar M.Z.H."/>
            <person name="Akhand A.I."/>
            <person name="Morshed G."/>
            <person name="Roy S."/>
            <person name="Uddin K.S."/>
            <person name="Rabeya T."/>
            <person name="Hossain A.S."/>
            <person name="Chowdhury A."/>
            <person name="Snigdha A.R."/>
            <person name="Mortoza M.S."/>
            <person name="Matin S.A."/>
            <person name="Hoque S.M.E."/>
            <person name="Islam M.K."/>
            <person name="Roy D.K."/>
            <person name="Haider R."/>
            <person name="Moosa M.M."/>
            <person name="Elias S.M."/>
            <person name="Hasan A.M."/>
            <person name="Jahan S."/>
            <person name="Shafiuddin M."/>
            <person name="Mahmood N."/>
            <person name="Shommy N.S."/>
        </authorList>
    </citation>
    <scope>NUCLEOTIDE SEQUENCE [LARGE SCALE GENOMIC DNA]</scope>
    <source>
        <strain evidence="3">cv. O-4</strain>
    </source>
</reference>
<evidence type="ECO:0000313" key="2">
    <source>
        <dbReference type="EMBL" id="OMO89873.1"/>
    </source>
</evidence>
<evidence type="ECO:0000313" key="3">
    <source>
        <dbReference type="Proteomes" id="UP000187203"/>
    </source>
</evidence>
<dbReference type="AlphaFoldDB" id="A0A1R3J4W3"/>
<proteinExistence type="predicted"/>
<keyword evidence="3" id="KW-1185">Reference proteome</keyword>
<comment type="caution">
    <text evidence="2">The sequence shown here is derived from an EMBL/GenBank/DDBJ whole genome shotgun (WGS) entry which is preliminary data.</text>
</comment>
<feature type="compositionally biased region" description="Polar residues" evidence="1">
    <location>
        <begin position="71"/>
        <end position="94"/>
    </location>
</feature>
<feature type="region of interest" description="Disordered" evidence="1">
    <location>
        <begin position="50"/>
        <end position="94"/>
    </location>
</feature>
<protein>
    <submittedName>
        <fullName evidence="2">Uncharacterized protein</fullName>
    </submittedName>
</protein>
<dbReference type="EMBL" id="AWUE01016652">
    <property type="protein sequence ID" value="OMO89873.1"/>
    <property type="molecule type" value="Genomic_DNA"/>
</dbReference>
<dbReference type="Proteomes" id="UP000187203">
    <property type="component" value="Unassembled WGS sequence"/>
</dbReference>
<feature type="compositionally biased region" description="Polar residues" evidence="1">
    <location>
        <begin position="50"/>
        <end position="59"/>
    </location>
</feature>
<gene>
    <name evidence="2" type="ORF">COLO4_19556</name>
</gene>
<name>A0A1R3J4W3_9ROSI</name>
<sequence length="94" mass="10854">MTSQIWVGHDEPAHLKSSHAIVRDDKLIWEADPPEKFSVKKFAAQLDYQNLPPNMQPQDYGTKDYPGLTPRMNQISSSRIRTYDQSVNSRPLNR</sequence>
<accession>A0A1R3J4W3</accession>
<evidence type="ECO:0000256" key="1">
    <source>
        <dbReference type="SAM" id="MobiDB-lite"/>
    </source>
</evidence>
<organism evidence="2 3">
    <name type="scientific">Corchorus olitorius</name>
    <dbReference type="NCBI Taxonomy" id="93759"/>
    <lineage>
        <taxon>Eukaryota</taxon>
        <taxon>Viridiplantae</taxon>
        <taxon>Streptophyta</taxon>
        <taxon>Embryophyta</taxon>
        <taxon>Tracheophyta</taxon>
        <taxon>Spermatophyta</taxon>
        <taxon>Magnoliopsida</taxon>
        <taxon>eudicotyledons</taxon>
        <taxon>Gunneridae</taxon>
        <taxon>Pentapetalae</taxon>
        <taxon>rosids</taxon>
        <taxon>malvids</taxon>
        <taxon>Malvales</taxon>
        <taxon>Malvaceae</taxon>
        <taxon>Grewioideae</taxon>
        <taxon>Apeibeae</taxon>
        <taxon>Corchorus</taxon>
    </lineage>
</organism>